<reference evidence="1" key="1">
    <citation type="submission" date="2020-07" db="EMBL/GenBank/DDBJ databases">
        <authorList>
            <person name="Pettersson B.M.F."/>
            <person name="Behra P.R.K."/>
            <person name="Ramesh M."/>
            <person name="Das S."/>
            <person name="Dasgupta S."/>
            <person name="Kirsebom L.A."/>
        </authorList>
    </citation>
    <scope>NUCLEOTIDE SEQUENCE</scope>
    <source>
        <strain evidence="1">DSM 44838</strain>
    </source>
</reference>
<dbReference type="Pfam" id="PF13671">
    <property type="entry name" value="AAA_33"/>
    <property type="match status" value="1"/>
</dbReference>
<dbReference type="Gene3D" id="3.40.50.300">
    <property type="entry name" value="P-loop containing nucleotide triphosphate hydrolases"/>
    <property type="match status" value="1"/>
</dbReference>
<name>A0A9X2Z4J2_9MYCO</name>
<comment type="caution">
    <text evidence="1">The sequence shown here is derived from an EMBL/GenBank/DDBJ whole genome shotgun (WGS) entry which is preliminary data.</text>
</comment>
<evidence type="ECO:0000313" key="2">
    <source>
        <dbReference type="Proteomes" id="UP001141629"/>
    </source>
</evidence>
<dbReference type="RefSeq" id="WP_263996484.1">
    <property type="nucleotide sequence ID" value="NZ_JACKVK010000008.1"/>
</dbReference>
<dbReference type="EMBL" id="JACKVK010000008">
    <property type="protein sequence ID" value="MCV7421727.1"/>
    <property type="molecule type" value="Genomic_DNA"/>
</dbReference>
<reference evidence="1" key="2">
    <citation type="journal article" date="2022" name="BMC Genomics">
        <title>Comparative genome analysis of mycobacteria focusing on tRNA and non-coding RNA.</title>
        <authorList>
            <person name="Behra P.R.K."/>
            <person name="Pettersson B.M.F."/>
            <person name="Ramesh M."/>
            <person name="Das S."/>
            <person name="Dasgupta S."/>
            <person name="Kirsebom L.A."/>
        </authorList>
    </citation>
    <scope>NUCLEOTIDE SEQUENCE</scope>
    <source>
        <strain evidence="1">DSM 44838</strain>
    </source>
</reference>
<organism evidence="1 2">
    <name type="scientific">Mycobacterium yunnanensis</name>
    <dbReference type="NCBI Taxonomy" id="368477"/>
    <lineage>
        <taxon>Bacteria</taxon>
        <taxon>Bacillati</taxon>
        <taxon>Actinomycetota</taxon>
        <taxon>Actinomycetes</taxon>
        <taxon>Mycobacteriales</taxon>
        <taxon>Mycobacteriaceae</taxon>
        <taxon>Mycobacterium</taxon>
    </lineage>
</organism>
<dbReference type="Proteomes" id="UP001141629">
    <property type="component" value="Unassembled WGS sequence"/>
</dbReference>
<gene>
    <name evidence="1" type="ORF">H7K45_14360</name>
</gene>
<protein>
    <submittedName>
        <fullName evidence="1">AAA family ATPase</fullName>
    </submittedName>
</protein>
<keyword evidence="2" id="KW-1185">Reference proteome</keyword>
<dbReference type="SUPFAM" id="SSF52540">
    <property type="entry name" value="P-loop containing nucleoside triphosphate hydrolases"/>
    <property type="match status" value="1"/>
</dbReference>
<sequence length="203" mass="22458">MLVWINGAFGAGKTHTAHELHRRLDGSRVSDPELLGFALQKMLPAAARGDFQDLPQWRTAGAATLRDADAASGGPVIVPMTLVRDDYFDEIIGGLRADGVDVRHYALLASPETLRRRLRARLAYVGGRLVGRDETWAMRQIDRCVAALSDARYATHVPTDDRSVDEVVETIAADAQLELTRGRLSPVRFQIRRLGVAVRHIRL</sequence>
<dbReference type="AlphaFoldDB" id="A0A9X2Z4J2"/>
<dbReference type="InterPro" id="IPR027417">
    <property type="entry name" value="P-loop_NTPase"/>
</dbReference>
<proteinExistence type="predicted"/>
<evidence type="ECO:0000313" key="1">
    <source>
        <dbReference type="EMBL" id="MCV7421727.1"/>
    </source>
</evidence>
<accession>A0A9X2Z4J2</accession>